<gene>
    <name evidence="10" type="primary">MNN2_1</name>
    <name evidence="10" type="ORF">Sste5346_002321</name>
</gene>
<comment type="similarity">
    <text evidence="3">Belongs to the MNN1/MNT family.</text>
</comment>
<comment type="subcellular location">
    <subcellularLocation>
        <location evidence="1">Golgi apparatus membrane</location>
        <topology evidence="1">Single-pass type II membrane protein</topology>
    </subcellularLocation>
</comment>
<proteinExistence type="inferred from homology"/>
<keyword evidence="8" id="KW-0333">Golgi apparatus</keyword>
<keyword evidence="6" id="KW-0735">Signal-anchor</keyword>
<evidence type="ECO:0000256" key="6">
    <source>
        <dbReference type="ARBA" id="ARBA00022968"/>
    </source>
</evidence>
<evidence type="ECO:0000256" key="8">
    <source>
        <dbReference type="ARBA" id="ARBA00023034"/>
    </source>
</evidence>
<evidence type="ECO:0000256" key="7">
    <source>
        <dbReference type="ARBA" id="ARBA00022989"/>
    </source>
</evidence>
<evidence type="ECO:0000256" key="5">
    <source>
        <dbReference type="ARBA" id="ARBA00022692"/>
    </source>
</evidence>
<protein>
    <submittedName>
        <fullName evidence="10">Mannosyltransferase</fullName>
    </submittedName>
</protein>
<evidence type="ECO:0000256" key="1">
    <source>
        <dbReference type="ARBA" id="ARBA00004323"/>
    </source>
</evidence>
<comment type="pathway">
    <text evidence="2">Protein modification; protein glycosylation.</text>
</comment>
<dbReference type="InterPro" id="IPR029044">
    <property type="entry name" value="Nucleotide-diphossugar_trans"/>
</dbReference>
<keyword evidence="11" id="KW-1185">Reference proteome</keyword>
<dbReference type="PANTHER" id="PTHR31646:SF1">
    <property type="entry name" value="ALPHA-1,2-MANNOSYLTRANSFERASE MNN2"/>
    <property type="match status" value="1"/>
</dbReference>
<evidence type="ECO:0000313" key="11">
    <source>
        <dbReference type="Proteomes" id="UP001583186"/>
    </source>
</evidence>
<keyword evidence="7" id="KW-1133">Transmembrane helix</keyword>
<keyword evidence="5" id="KW-0812">Transmembrane</keyword>
<sequence>MAGGVPPSKDMLRYWKQLLQAMMDHGPKTMQQVTIWESVSDDDIQPNPQLDGYRERVDKIHLSDDLKDAIKMGHAEFVRAARSLGQQLPYASKTFSSRLEDAEAEAQAAAAKEEQRKFGGRDNAQEVLGGKAQTTGFLTVTKANNAKAKATKAAVAADEKFATPVTPAKAAAPTRGIVMTAGGQYVGIAVTSILMLRRSGSQLPVQLFLDSDSDYDATLCESVLPALGTECHIMQRFWETTPWMPPLARFQFKVFSILLSSFQEVLFFDADCWPIHNPDGLFEAAPFTTHGLVTWPDFWLSTTSPVLYDILDIAPPRLTERRSSESGVLLYDKARHGTSLIMAAYYNFYGPSHYYPLLSQGAIGQGDKETFLHGAMVMGNPFYAVHTRIGILGRWINGTYIGAAMRQADPVEDYRLVAEDERGGTFPSRDDSAKFEKRSDKMQHLNALQERDGESGVHARWMFVHHNLFKIDLRHLAKSMRGVYAYNEEGALSRLWQVDDDFNRDAGYDVERAMWDEVRGALCTHTFMTSRECADLQAYYNSVFR</sequence>
<dbReference type="EMBL" id="JAWCUI010000009">
    <property type="protein sequence ID" value="KAL1900598.1"/>
    <property type="molecule type" value="Genomic_DNA"/>
</dbReference>
<evidence type="ECO:0000313" key="10">
    <source>
        <dbReference type="EMBL" id="KAL1900598.1"/>
    </source>
</evidence>
<reference evidence="10 11" key="1">
    <citation type="journal article" date="2024" name="IMA Fungus">
        <title>IMA Genome - F19 : A genome assembly and annotation guide to empower mycologists, including annotated draft genome sequences of Ceratocystis pirilliformis, Diaporthe australafricana, Fusarium ophioides, Paecilomyces lecythidis, and Sporothrix stenoceras.</title>
        <authorList>
            <person name="Aylward J."/>
            <person name="Wilson A.M."/>
            <person name="Visagie C.M."/>
            <person name="Spraker J."/>
            <person name="Barnes I."/>
            <person name="Buitendag C."/>
            <person name="Ceriani C."/>
            <person name="Del Mar Angel L."/>
            <person name="du Plessis D."/>
            <person name="Fuchs T."/>
            <person name="Gasser K."/>
            <person name="Kramer D."/>
            <person name="Li W."/>
            <person name="Munsamy K."/>
            <person name="Piso A."/>
            <person name="Price J.L."/>
            <person name="Sonnekus B."/>
            <person name="Thomas C."/>
            <person name="van der Nest A."/>
            <person name="van Dijk A."/>
            <person name="van Heerden A."/>
            <person name="van Vuuren N."/>
            <person name="Yilmaz N."/>
            <person name="Duong T.A."/>
            <person name="van der Merwe N.A."/>
            <person name="Wingfield M.J."/>
            <person name="Wingfield B.D."/>
        </authorList>
    </citation>
    <scope>NUCLEOTIDE SEQUENCE [LARGE SCALE GENOMIC DNA]</scope>
    <source>
        <strain evidence="10 11">CMW 5346</strain>
    </source>
</reference>
<dbReference type="SUPFAM" id="SSF53448">
    <property type="entry name" value="Nucleotide-diphospho-sugar transferases"/>
    <property type="match status" value="1"/>
</dbReference>
<organism evidence="10 11">
    <name type="scientific">Sporothrix stenoceras</name>
    <dbReference type="NCBI Taxonomy" id="5173"/>
    <lineage>
        <taxon>Eukaryota</taxon>
        <taxon>Fungi</taxon>
        <taxon>Dikarya</taxon>
        <taxon>Ascomycota</taxon>
        <taxon>Pezizomycotina</taxon>
        <taxon>Sordariomycetes</taxon>
        <taxon>Sordariomycetidae</taxon>
        <taxon>Ophiostomatales</taxon>
        <taxon>Ophiostomataceae</taxon>
        <taxon>Sporothrix</taxon>
    </lineage>
</organism>
<dbReference type="Proteomes" id="UP001583186">
    <property type="component" value="Unassembled WGS sequence"/>
</dbReference>
<keyword evidence="4" id="KW-0808">Transferase</keyword>
<dbReference type="GO" id="GO:0016757">
    <property type="term" value="F:glycosyltransferase activity"/>
    <property type="evidence" value="ECO:0007669"/>
    <property type="project" value="UniProtKB-KW"/>
</dbReference>
<keyword evidence="9" id="KW-0472">Membrane</keyword>
<evidence type="ECO:0000256" key="3">
    <source>
        <dbReference type="ARBA" id="ARBA00009105"/>
    </source>
</evidence>
<dbReference type="Pfam" id="PF11051">
    <property type="entry name" value="Mannosyl_trans3"/>
    <property type="match status" value="2"/>
</dbReference>
<dbReference type="PANTHER" id="PTHR31646">
    <property type="entry name" value="ALPHA-1,2-MANNOSYLTRANSFERASE MNN2"/>
    <property type="match status" value="1"/>
</dbReference>
<name>A0ABR3ZLA3_9PEZI</name>
<comment type="caution">
    <text evidence="10">The sequence shown here is derived from an EMBL/GenBank/DDBJ whole genome shotgun (WGS) entry which is preliminary data.</text>
</comment>
<evidence type="ECO:0000256" key="4">
    <source>
        <dbReference type="ARBA" id="ARBA00022679"/>
    </source>
</evidence>
<keyword evidence="10" id="KW-0328">Glycosyltransferase</keyword>
<evidence type="ECO:0000256" key="9">
    <source>
        <dbReference type="ARBA" id="ARBA00023136"/>
    </source>
</evidence>
<dbReference type="InterPro" id="IPR022751">
    <property type="entry name" value="Alpha_mannosyltransferase"/>
</dbReference>
<evidence type="ECO:0000256" key="2">
    <source>
        <dbReference type="ARBA" id="ARBA00004922"/>
    </source>
</evidence>
<accession>A0ABR3ZLA3</accession>